<reference evidence="9 10" key="1">
    <citation type="submission" date="2017-10" db="EMBL/GenBank/DDBJ databases">
        <title>Whole genome sequencing of members of genus Pseudoxanthomonas.</title>
        <authorList>
            <person name="Kumar S."/>
            <person name="Bansal K."/>
            <person name="Kaur A."/>
            <person name="Patil P."/>
            <person name="Sharma S."/>
            <person name="Patil P.B."/>
        </authorList>
    </citation>
    <scope>NUCLEOTIDE SEQUENCE [LARGE SCALE GENOMIC DNA]</scope>
    <source>
        <strain evidence="9 10">DSM 17801</strain>
    </source>
</reference>
<evidence type="ECO:0000256" key="4">
    <source>
        <dbReference type="ARBA" id="ARBA00023237"/>
    </source>
</evidence>
<evidence type="ECO:0000313" key="9">
    <source>
        <dbReference type="EMBL" id="KAF1696285.1"/>
    </source>
</evidence>
<evidence type="ECO:0000256" key="5">
    <source>
        <dbReference type="RuleBase" id="RU003357"/>
    </source>
</evidence>
<evidence type="ECO:0000256" key="1">
    <source>
        <dbReference type="ARBA" id="ARBA00004442"/>
    </source>
</evidence>
<dbReference type="InterPro" id="IPR036942">
    <property type="entry name" value="Beta-barrel_TonB_sf"/>
</dbReference>
<protein>
    <submittedName>
        <fullName evidence="9">TonB-dependent receptor</fullName>
    </submittedName>
</protein>
<organism evidence="9 10">
    <name type="scientific">Pseudoxanthomonas daejeonensis</name>
    <dbReference type="NCBI Taxonomy" id="266062"/>
    <lineage>
        <taxon>Bacteria</taxon>
        <taxon>Pseudomonadati</taxon>
        <taxon>Pseudomonadota</taxon>
        <taxon>Gammaproteobacteria</taxon>
        <taxon>Lysobacterales</taxon>
        <taxon>Lysobacteraceae</taxon>
        <taxon>Pseudoxanthomonas</taxon>
    </lineage>
</organism>
<comment type="caution">
    <text evidence="9">The sequence shown here is derived from an EMBL/GenBank/DDBJ whole genome shotgun (WGS) entry which is preliminary data.</text>
</comment>
<dbReference type="PANTHER" id="PTHR40980:SF4">
    <property type="entry name" value="TONB-DEPENDENT RECEPTOR-LIKE BETA-BARREL DOMAIN-CONTAINING PROTEIN"/>
    <property type="match status" value="1"/>
</dbReference>
<keyword evidence="10" id="KW-1185">Reference proteome</keyword>
<dbReference type="EMBL" id="PDWN01000003">
    <property type="protein sequence ID" value="KAF1696285.1"/>
    <property type="molecule type" value="Genomic_DNA"/>
</dbReference>
<comment type="subcellular location">
    <subcellularLocation>
        <location evidence="1 5">Cell outer membrane</location>
    </subcellularLocation>
</comment>
<dbReference type="Gene3D" id="2.170.130.10">
    <property type="entry name" value="TonB-dependent receptor, plug domain"/>
    <property type="match status" value="1"/>
</dbReference>
<proteinExistence type="inferred from homology"/>
<accession>A0ABQ6Z9F4</accession>
<feature type="domain" description="TonB-dependent receptor-like beta-barrel" evidence="7">
    <location>
        <begin position="244"/>
        <end position="736"/>
    </location>
</feature>
<gene>
    <name evidence="9" type="ORF">CSC65_03440</name>
</gene>
<dbReference type="InterPro" id="IPR012910">
    <property type="entry name" value="Plug_dom"/>
</dbReference>
<dbReference type="SUPFAM" id="SSF56935">
    <property type="entry name" value="Porins"/>
    <property type="match status" value="1"/>
</dbReference>
<dbReference type="InterPro" id="IPR000531">
    <property type="entry name" value="Beta-barrel_TonB"/>
</dbReference>
<evidence type="ECO:0000259" key="7">
    <source>
        <dbReference type="Pfam" id="PF00593"/>
    </source>
</evidence>
<dbReference type="Pfam" id="PF00593">
    <property type="entry name" value="TonB_dep_Rec_b-barrel"/>
    <property type="match status" value="1"/>
</dbReference>
<dbReference type="RefSeq" id="WP_162408591.1">
    <property type="nucleotide sequence ID" value="NZ_PDWN01000003.1"/>
</dbReference>
<keyword evidence="5" id="KW-0798">TonB box</keyword>
<dbReference type="Gene3D" id="2.40.170.20">
    <property type="entry name" value="TonB-dependent receptor, beta-barrel domain"/>
    <property type="match status" value="1"/>
</dbReference>
<feature type="chain" id="PRO_5046969177" evidence="6">
    <location>
        <begin position="28"/>
        <end position="781"/>
    </location>
</feature>
<keyword evidence="4" id="KW-0998">Cell outer membrane</keyword>
<keyword evidence="3 5" id="KW-0472">Membrane</keyword>
<name>A0ABQ6Z9F4_9GAMM</name>
<dbReference type="InterPro" id="IPR037066">
    <property type="entry name" value="Plug_dom_sf"/>
</dbReference>
<keyword evidence="2 6" id="KW-0732">Signal</keyword>
<evidence type="ECO:0000256" key="2">
    <source>
        <dbReference type="ARBA" id="ARBA00022729"/>
    </source>
</evidence>
<evidence type="ECO:0000313" key="10">
    <source>
        <dbReference type="Proteomes" id="UP000788419"/>
    </source>
</evidence>
<comment type="similarity">
    <text evidence="5">Belongs to the TonB-dependent receptor family.</text>
</comment>
<evidence type="ECO:0000256" key="6">
    <source>
        <dbReference type="SAM" id="SignalP"/>
    </source>
</evidence>
<keyword evidence="9" id="KW-0675">Receptor</keyword>
<evidence type="ECO:0000256" key="3">
    <source>
        <dbReference type="ARBA" id="ARBA00023136"/>
    </source>
</evidence>
<dbReference type="PANTHER" id="PTHR40980">
    <property type="entry name" value="PLUG DOMAIN-CONTAINING PROTEIN"/>
    <property type="match status" value="1"/>
</dbReference>
<dbReference type="Proteomes" id="UP000788419">
    <property type="component" value="Unassembled WGS sequence"/>
</dbReference>
<sequence length="781" mass="86984">MKRNTLATALTRALACAVLLPAGTAFAHSAAPDGSAEASGEPRQLDTVVVQGEITYRNRTADIAPVLSYDLEYFQRFEPSTVGDMIKRLPSAAFVSDVLEYDAVQLRGLAPSYTRVLINGKDVPGAGDDRSFWVDRIPAEMVERIEIIRSGSANRSGDAIAGAVNIVLRDAYEFDGAYLRVGAMRYDDGEIQPTYGGVASGEALGGRILAGFNVQDRYNPKVKRSDRFDNPDDMNLVSWEDQTDTRDGQDYSGNVSYTAEVGQTGRVSIDGFYVKTDREQVEVSHEEEYDGDEVVTSDVPGLTQVDQSNWGLGIEYVQDMAGGTTEFGIKYAGFKDRSNESEEKIEFVDGEWDAHEAEALDIDVDDRETGLKAAHKRDLGDSAVRMEFGVDYRDKKRDTTHVYYAFEADDEGDPVVYEEDGVVHSLINETRLDPYLMFSSSAGALSWEAGLRWETTDSEISYRGALDDPAETVSQDYDVLLPSAHLKWDLTEASRINFSVARSLRRPDFNDIIPALLPEEFGDNDFIGNPLLEPETANGLDLGFEQQLGERGVAGINFFYRDVKDVIELVNTGVPNETAYDDWADDVEDYMDDNGVDQDTAEAAVPFEPTSFIYTMDNVGDGQVWGVELDVAAPLTVIGLPNTGVFANYSWLDSEIEDFIGKRRFNNQARYVYNVGFIQDLPDLAASFGASYRKQGDAFARVLGEEVLTTYDADLEVFVEKRFGNSFSVRLSGANLLDAKKREYFSKFDNQADQVDRDFDEYEIESEWAGPRYQLVMRWSF</sequence>
<dbReference type="Pfam" id="PF07715">
    <property type="entry name" value="Plug"/>
    <property type="match status" value="1"/>
</dbReference>
<dbReference type="PROSITE" id="PS00430">
    <property type="entry name" value="TONB_DEPENDENT_REC_1"/>
    <property type="match status" value="1"/>
</dbReference>
<feature type="domain" description="TonB-dependent receptor plug" evidence="8">
    <location>
        <begin position="66"/>
        <end position="163"/>
    </location>
</feature>
<evidence type="ECO:0000259" key="8">
    <source>
        <dbReference type="Pfam" id="PF07715"/>
    </source>
</evidence>
<feature type="signal peptide" evidence="6">
    <location>
        <begin position="1"/>
        <end position="27"/>
    </location>
</feature>
<dbReference type="InterPro" id="IPR010916">
    <property type="entry name" value="TonB_box_CS"/>
</dbReference>